<dbReference type="PANTHER" id="PTHR19965">
    <property type="entry name" value="RNA AND EXPORT FACTOR BINDING PROTEIN"/>
    <property type="match status" value="1"/>
</dbReference>
<evidence type="ECO:0000256" key="1">
    <source>
        <dbReference type="ARBA" id="ARBA00022884"/>
    </source>
</evidence>
<dbReference type="PANTHER" id="PTHR19965:SF35">
    <property type="entry name" value="RNA ANNEALING PROTEIN YRA1"/>
    <property type="match status" value="1"/>
</dbReference>
<keyword evidence="1 2" id="KW-0694">RNA-binding</keyword>
<dbReference type="InterPro" id="IPR000504">
    <property type="entry name" value="RRM_dom"/>
</dbReference>
<gene>
    <name evidence="5" type="ORF">IE077_003704</name>
</gene>
<feature type="region of interest" description="Disordered" evidence="3">
    <location>
        <begin position="20"/>
        <end position="47"/>
    </location>
</feature>
<protein>
    <submittedName>
        <fullName evidence="5">Rna recognition motif-containing protein</fullName>
    </submittedName>
</protein>
<dbReference type="InterPro" id="IPR035979">
    <property type="entry name" value="RBD_domain_sf"/>
</dbReference>
<comment type="caution">
    <text evidence="5">The sequence shown here is derived from an EMBL/GenBank/DDBJ whole genome shotgun (WGS) entry which is preliminary data.</text>
</comment>
<feature type="domain" description="RRM" evidence="4">
    <location>
        <begin position="253"/>
        <end position="328"/>
    </location>
</feature>
<accession>A0ABQ7J7T2</accession>
<organism evidence="5 6">
    <name type="scientific">Cardiosporidium cionae</name>
    <dbReference type="NCBI Taxonomy" id="476202"/>
    <lineage>
        <taxon>Eukaryota</taxon>
        <taxon>Sar</taxon>
        <taxon>Alveolata</taxon>
        <taxon>Apicomplexa</taxon>
        <taxon>Aconoidasida</taxon>
        <taxon>Nephromycida</taxon>
        <taxon>Cardiosporidium</taxon>
    </lineage>
</organism>
<dbReference type="Pfam" id="PF00076">
    <property type="entry name" value="RRM_1"/>
    <property type="match status" value="1"/>
</dbReference>
<dbReference type="CDD" id="cd00590">
    <property type="entry name" value="RRM_SF"/>
    <property type="match status" value="2"/>
</dbReference>
<name>A0ABQ7J7T2_9APIC</name>
<evidence type="ECO:0000256" key="3">
    <source>
        <dbReference type="SAM" id="MobiDB-lite"/>
    </source>
</evidence>
<reference evidence="5 6" key="1">
    <citation type="journal article" date="2020" name="bioRxiv">
        <title>Metabolic contributions of an alphaproteobacterial endosymbiont in the apicomplexan Cardiosporidium cionae.</title>
        <authorList>
            <person name="Hunter E.S."/>
            <person name="Paight C.J."/>
            <person name="Lane C.E."/>
        </authorList>
    </citation>
    <scope>NUCLEOTIDE SEQUENCE [LARGE SCALE GENOMIC DNA]</scope>
    <source>
        <strain evidence="5">ESH_2018</strain>
    </source>
</reference>
<evidence type="ECO:0000313" key="6">
    <source>
        <dbReference type="Proteomes" id="UP000823046"/>
    </source>
</evidence>
<evidence type="ECO:0000259" key="4">
    <source>
        <dbReference type="PROSITE" id="PS50102"/>
    </source>
</evidence>
<dbReference type="InterPro" id="IPR012677">
    <property type="entry name" value="Nucleotide-bd_a/b_plait_sf"/>
</dbReference>
<feature type="compositionally biased region" description="Polar residues" evidence="3">
    <location>
        <begin position="22"/>
        <end position="35"/>
    </location>
</feature>
<dbReference type="SMART" id="SM00360">
    <property type="entry name" value="RRM"/>
    <property type="match status" value="2"/>
</dbReference>
<evidence type="ECO:0000313" key="5">
    <source>
        <dbReference type="EMBL" id="KAF8820008.1"/>
    </source>
</evidence>
<dbReference type="PROSITE" id="PS50102">
    <property type="entry name" value="RRM"/>
    <property type="match status" value="1"/>
</dbReference>
<sequence>MNVNEKLNLSLDDLISLKHRTSSSNSAAHRPTSTAKLAPPPHARPAFRPIRRQNAQDSSTPSAPRTLLTHSHPYAKTSFVSKAGKSFNSRFSTDASRIAYNEVDPENEEEDDDSFMSETCSVTVSGVQGLSEASIRKIFQMCGTVLRVRFISMETALVDLDERSVRYPSLDMLDGYDIDGTKLHLDSIASQSNIPPLRHAQKEIGNGNNRHIGLLPGRSLYADGNVSSQSSATKTVETTNITMSENAASHTAASIIVSNIPVDLTAQDVQEAFSVVGTVKKTEILLNSSGEHTGRVAVLFTDSRAAEEAVRRFDGGDLNEHTIRVFLE</sequence>
<evidence type="ECO:0000256" key="2">
    <source>
        <dbReference type="PROSITE-ProRule" id="PRU00176"/>
    </source>
</evidence>
<dbReference type="EMBL" id="JADAQX010000518">
    <property type="protein sequence ID" value="KAF8820008.1"/>
    <property type="molecule type" value="Genomic_DNA"/>
</dbReference>
<dbReference type="Proteomes" id="UP000823046">
    <property type="component" value="Unassembled WGS sequence"/>
</dbReference>
<dbReference type="SUPFAM" id="SSF54928">
    <property type="entry name" value="RNA-binding domain, RBD"/>
    <property type="match status" value="2"/>
</dbReference>
<dbReference type="Gene3D" id="3.30.70.330">
    <property type="match status" value="1"/>
</dbReference>
<keyword evidence="6" id="KW-1185">Reference proteome</keyword>
<proteinExistence type="predicted"/>
<dbReference type="InterPro" id="IPR051229">
    <property type="entry name" value="ALYREF_mRNA_export"/>
</dbReference>